<proteinExistence type="predicted"/>
<dbReference type="PANTHER" id="PTHR33154">
    <property type="entry name" value="TRANSCRIPTIONAL REGULATOR, ARSR FAMILY"/>
    <property type="match status" value="1"/>
</dbReference>
<evidence type="ECO:0000313" key="7">
    <source>
        <dbReference type="Proteomes" id="UP001500967"/>
    </source>
</evidence>
<name>A0ABN0V5V6_9ACTN</name>
<dbReference type="SUPFAM" id="SSF46785">
    <property type="entry name" value="Winged helix' DNA-binding domain"/>
    <property type="match status" value="1"/>
</dbReference>
<dbReference type="InterPro" id="IPR011991">
    <property type="entry name" value="ArsR-like_HTH"/>
</dbReference>
<organism evidence="6 7">
    <name type="scientific">Cryptosporangium japonicum</name>
    <dbReference type="NCBI Taxonomy" id="80872"/>
    <lineage>
        <taxon>Bacteria</taxon>
        <taxon>Bacillati</taxon>
        <taxon>Actinomycetota</taxon>
        <taxon>Actinomycetes</taxon>
        <taxon>Cryptosporangiales</taxon>
        <taxon>Cryptosporangiaceae</taxon>
        <taxon>Cryptosporangium</taxon>
    </lineage>
</organism>
<dbReference type="InterPro" id="IPR036390">
    <property type="entry name" value="WH_DNA-bd_sf"/>
</dbReference>
<comment type="caution">
    <text evidence="6">The sequence shown here is derived from an EMBL/GenBank/DDBJ whole genome shotgun (WGS) entry which is preliminary data.</text>
</comment>
<dbReference type="PANTHER" id="PTHR33154:SF33">
    <property type="entry name" value="TRANSCRIPTIONAL REPRESSOR SDPR"/>
    <property type="match status" value="1"/>
</dbReference>
<evidence type="ECO:0000256" key="2">
    <source>
        <dbReference type="ARBA" id="ARBA00023125"/>
    </source>
</evidence>
<dbReference type="InterPro" id="IPR001845">
    <property type="entry name" value="HTH_ArsR_DNA-bd_dom"/>
</dbReference>
<feature type="compositionally biased region" description="Basic and acidic residues" evidence="4">
    <location>
        <begin position="88"/>
        <end position="118"/>
    </location>
</feature>
<evidence type="ECO:0000256" key="4">
    <source>
        <dbReference type="SAM" id="MobiDB-lite"/>
    </source>
</evidence>
<gene>
    <name evidence="6" type="ORF">GCM10009539_75890</name>
</gene>
<keyword evidence="7" id="KW-1185">Reference proteome</keyword>
<dbReference type="NCBIfam" id="NF033788">
    <property type="entry name" value="HTH_metalloreg"/>
    <property type="match status" value="1"/>
</dbReference>
<feature type="domain" description="HTH arsR-type" evidence="5">
    <location>
        <begin position="1"/>
        <end position="89"/>
    </location>
</feature>
<dbReference type="RefSeq" id="WP_344653786.1">
    <property type="nucleotide sequence ID" value="NZ_BAAAGX010000035.1"/>
</dbReference>
<evidence type="ECO:0000256" key="1">
    <source>
        <dbReference type="ARBA" id="ARBA00023015"/>
    </source>
</evidence>
<dbReference type="InterPro" id="IPR036388">
    <property type="entry name" value="WH-like_DNA-bd_sf"/>
</dbReference>
<evidence type="ECO:0000313" key="6">
    <source>
        <dbReference type="EMBL" id="GAA0276926.1"/>
    </source>
</evidence>
<evidence type="ECO:0000256" key="3">
    <source>
        <dbReference type="ARBA" id="ARBA00023163"/>
    </source>
</evidence>
<evidence type="ECO:0000259" key="5">
    <source>
        <dbReference type="PROSITE" id="PS50987"/>
    </source>
</evidence>
<dbReference type="PROSITE" id="PS50987">
    <property type="entry name" value="HTH_ARSR_2"/>
    <property type="match status" value="1"/>
</dbReference>
<dbReference type="Pfam" id="PF12840">
    <property type="entry name" value="HTH_20"/>
    <property type="match status" value="1"/>
</dbReference>
<sequence length="118" mass="12989">MSVWEALADPVRREILTVLREGGATAGSIASRFAISRPAVSRHLRVLREAGLASSEARGQERVYHLVGAPLTEVDAWLRRVTPARRPSPAERLDALETELRRGRRANEEVGDGHRSTG</sequence>
<reference evidence="6 7" key="1">
    <citation type="journal article" date="2019" name="Int. J. Syst. Evol. Microbiol.">
        <title>The Global Catalogue of Microorganisms (GCM) 10K type strain sequencing project: providing services to taxonomists for standard genome sequencing and annotation.</title>
        <authorList>
            <consortium name="The Broad Institute Genomics Platform"/>
            <consortium name="The Broad Institute Genome Sequencing Center for Infectious Disease"/>
            <person name="Wu L."/>
            <person name="Ma J."/>
        </authorList>
    </citation>
    <scope>NUCLEOTIDE SEQUENCE [LARGE SCALE GENOMIC DNA]</scope>
    <source>
        <strain evidence="6 7">JCM 10425</strain>
    </source>
</reference>
<dbReference type="CDD" id="cd00090">
    <property type="entry name" value="HTH_ARSR"/>
    <property type="match status" value="1"/>
</dbReference>
<keyword evidence="3" id="KW-0804">Transcription</keyword>
<dbReference type="EMBL" id="BAAAGX010000035">
    <property type="protein sequence ID" value="GAA0276926.1"/>
    <property type="molecule type" value="Genomic_DNA"/>
</dbReference>
<dbReference type="Proteomes" id="UP001500967">
    <property type="component" value="Unassembled WGS sequence"/>
</dbReference>
<keyword evidence="1" id="KW-0805">Transcription regulation</keyword>
<dbReference type="SMART" id="SM00418">
    <property type="entry name" value="HTH_ARSR"/>
    <property type="match status" value="1"/>
</dbReference>
<feature type="region of interest" description="Disordered" evidence="4">
    <location>
        <begin position="85"/>
        <end position="118"/>
    </location>
</feature>
<accession>A0ABN0V5V6</accession>
<dbReference type="InterPro" id="IPR051081">
    <property type="entry name" value="HTH_MetalResp_TranReg"/>
</dbReference>
<keyword evidence="2" id="KW-0238">DNA-binding</keyword>
<protein>
    <submittedName>
        <fullName evidence="6">Metalloregulator ArsR/SmtB family transcription factor</fullName>
    </submittedName>
</protein>
<dbReference type="Gene3D" id="1.10.10.10">
    <property type="entry name" value="Winged helix-like DNA-binding domain superfamily/Winged helix DNA-binding domain"/>
    <property type="match status" value="1"/>
</dbReference>